<name>A0A165I1M6_9BASI</name>
<evidence type="ECO:0000256" key="1">
    <source>
        <dbReference type="SAM" id="MobiDB-lite"/>
    </source>
</evidence>
<dbReference type="InParanoid" id="A0A165I1M6"/>
<gene>
    <name evidence="2" type="ORF">CALCODRAFT_493005</name>
</gene>
<evidence type="ECO:0000313" key="2">
    <source>
        <dbReference type="EMBL" id="KZT60018.1"/>
    </source>
</evidence>
<feature type="compositionally biased region" description="Basic and acidic residues" evidence="1">
    <location>
        <begin position="129"/>
        <end position="141"/>
    </location>
</feature>
<feature type="compositionally biased region" description="Polar residues" evidence="1">
    <location>
        <begin position="90"/>
        <end position="104"/>
    </location>
</feature>
<feature type="region of interest" description="Disordered" evidence="1">
    <location>
        <begin position="66"/>
        <end position="169"/>
    </location>
</feature>
<dbReference type="Proteomes" id="UP000076842">
    <property type="component" value="Unassembled WGS sequence"/>
</dbReference>
<reference evidence="2 3" key="1">
    <citation type="journal article" date="2016" name="Mol. Biol. Evol.">
        <title>Comparative Genomics of Early-Diverging Mushroom-Forming Fungi Provides Insights into the Origins of Lignocellulose Decay Capabilities.</title>
        <authorList>
            <person name="Nagy L.G."/>
            <person name="Riley R."/>
            <person name="Tritt A."/>
            <person name="Adam C."/>
            <person name="Daum C."/>
            <person name="Floudas D."/>
            <person name="Sun H."/>
            <person name="Yadav J.S."/>
            <person name="Pangilinan J."/>
            <person name="Larsson K.H."/>
            <person name="Matsuura K."/>
            <person name="Barry K."/>
            <person name="Labutti K."/>
            <person name="Kuo R."/>
            <person name="Ohm R.A."/>
            <person name="Bhattacharya S.S."/>
            <person name="Shirouzu T."/>
            <person name="Yoshinaga Y."/>
            <person name="Martin F.M."/>
            <person name="Grigoriev I.V."/>
            <person name="Hibbett D.S."/>
        </authorList>
    </citation>
    <scope>NUCLEOTIDE SEQUENCE [LARGE SCALE GENOMIC DNA]</scope>
    <source>
        <strain evidence="2 3">HHB12733</strain>
    </source>
</reference>
<sequence>MMYSCPLLGSLECTQIVWAYPASKVSQIGPQPTLKTARFPLDNLRLFVYCLYHLEVLKPLKRKTLLKPNPVSPENKESGITTAERLLEESATSEIHPSDTSEAQRSVADAPPTSSVQTEAVRSRTSARSIEKSAVEIDPGSKAELPVSGDLRTHNSDFARAKQPFTDNG</sequence>
<accession>A0A165I1M6</accession>
<feature type="compositionally biased region" description="Polar residues" evidence="1">
    <location>
        <begin position="112"/>
        <end position="128"/>
    </location>
</feature>
<evidence type="ECO:0000313" key="3">
    <source>
        <dbReference type="Proteomes" id="UP000076842"/>
    </source>
</evidence>
<feature type="compositionally biased region" description="Basic and acidic residues" evidence="1">
    <location>
        <begin position="151"/>
        <end position="160"/>
    </location>
</feature>
<proteinExistence type="predicted"/>
<dbReference type="AlphaFoldDB" id="A0A165I1M6"/>
<dbReference type="EMBL" id="KV423935">
    <property type="protein sequence ID" value="KZT60018.1"/>
    <property type="molecule type" value="Genomic_DNA"/>
</dbReference>
<protein>
    <submittedName>
        <fullName evidence="2">Uncharacterized protein</fullName>
    </submittedName>
</protein>
<organism evidence="2 3">
    <name type="scientific">Calocera cornea HHB12733</name>
    <dbReference type="NCBI Taxonomy" id="1353952"/>
    <lineage>
        <taxon>Eukaryota</taxon>
        <taxon>Fungi</taxon>
        <taxon>Dikarya</taxon>
        <taxon>Basidiomycota</taxon>
        <taxon>Agaricomycotina</taxon>
        <taxon>Dacrymycetes</taxon>
        <taxon>Dacrymycetales</taxon>
        <taxon>Dacrymycetaceae</taxon>
        <taxon>Calocera</taxon>
    </lineage>
</organism>
<keyword evidence="3" id="KW-1185">Reference proteome</keyword>